<accession>A0A150WXM1</accession>
<protein>
    <recommendedName>
        <fullName evidence="10">Lipid A biosynthesis acyltransferase</fullName>
    </recommendedName>
</protein>
<dbReference type="Pfam" id="PF03279">
    <property type="entry name" value="Lip_A_acyltrans"/>
    <property type="match status" value="1"/>
</dbReference>
<evidence type="ECO:0000256" key="3">
    <source>
        <dbReference type="ARBA" id="ARBA00022519"/>
    </source>
</evidence>
<evidence type="ECO:0000256" key="1">
    <source>
        <dbReference type="ARBA" id="ARBA00004533"/>
    </source>
</evidence>
<dbReference type="EMBL" id="LRPC01000033">
    <property type="protein sequence ID" value="KYG71214.1"/>
    <property type="molecule type" value="Genomic_DNA"/>
</dbReference>
<evidence type="ECO:0000256" key="7">
    <source>
        <dbReference type="SAM" id="Phobius"/>
    </source>
</evidence>
<dbReference type="AlphaFoldDB" id="A0A150WXM1"/>
<proteinExistence type="predicted"/>
<comment type="caution">
    <text evidence="8">The sequence shown here is derived from an EMBL/GenBank/DDBJ whole genome shotgun (WGS) entry which is preliminary data.</text>
</comment>
<comment type="subcellular location">
    <subcellularLocation>
        <location evidence="1">Cell inner membrane</location>
    </subcellularLocation>
</comment>
<keyword evidence="9" id="KW-1185">Reference proteome</keyword>
<sequence length="287" mass="34002">MIFVKIASWLPFWWIYFWFRMTAYFAFYVLKYRRGVVHENIKKSFPDLSDEDRLKIEKQFYLQFMEVFAEFTKSYSFKKKDWEHRCKLINPEVLQAHLSKGEPILLLSGHVANWEWPAHAISQQIGYPMEFLFKSIKKESYQGIMHKLRTRHGGLPIPKDTALREIIKRKNVPRVIGMIADQIPSMGTEKRWVNFLNQESAFYVGAEKIASSVNYPVYFSDTVRVSKGHYEVTFRPIAQPPYSKSPAVIEKYAQLLEEAINRNPADYLWSHKRWKYNRQQADTASNQ</sequence>
<keyword evidence="7" id="KW-0812">Transmembrane</keyword>
<dbReference type="PANTHER" id="PTHR30606:SF10">
    <property type="entry name" value="PHOSPHATIDYLINOSITOL MANNOSIDE ACYLTRANSFERASE"/>
    <property type="match status" value="1"/>
</dbReference>
<dbReference type="OrthoDB" id="9801955at2"/>
<dbReference type="GO" id="GO:0016746">
    <property type="term" value="F:acyltransferase activity"/>
    <property type="evidence" value="ECO:0007669"/>
    <property type="project" value="UniProtKB-KW"/>
</dbReference>
<feature type="transmembrane region" description="Helical" evidence="7">
    <location>
        <begin position="12"/>
        <end position="30"/>
    </location>
</feature>
<evidence type="ECO:0000256" key="5">
    <source>
        <dbReference type="ARBA" id="ARBA00023136"/>
    </source>
</evidence>
<dbReference type="PANTHER" id="PTHR30606">
    <property type="entry name" value="LIPID A BIOSYNTHESIS LAUROYL ACYLTRANSFERASE"/>
    <property type="match status" value="1"/>
</dbReference>
<organism evidence="8 9">
    <name type="scientific">Roseivirga spongicola</name>
    <dbReference type="NCBI Taxonomy" id="333140"/>
    <lineage>
        <taxon>Bacteria</taxon>
        <taxon>Pseudomonadati</taxon>
        <taxon>Bacteroidota</taxon>
        <taxon>Cytophagia</taxon>
        <taxon>Cytophagales</taxon>
        <taxon>Roseivirgaceae</taxon>
        <taxon>Roseivirga</taxon>
    </lineage>
</organism>
<reference evidence="8 9" key="1">
    <citation type="submission" date="2016-01" db="EMBL/GenBank/DDBJ databases">
        <title>Genome sequencing of Roseivirga spongicola UST030701-084.</title>
        <authorList>
            <person name="Selvaratnam C."/>
            <person name="Thevarajoo S."/>
            <person name="Goh K.M."/>
            <person name="Ee R."/>
            <person name="Chan K.-G."/>
            <person name="Chong C.S."/>
        </authorList>
    </citation>
    <scope>NUCLEOTIDE SEQUENCE [LARGE SCALE GENOMIC DNA]</scope>
    <source>
        <strain evidence="8 9">UST030701-084</strain>
    </source>
</reference>
<name>A0A150WXM1_9BACT</name>
<dbReference type="GO" id="GO:0009247">
    <property type="term" value="P:glycolipid biosynthetic process"/>
    <property type="evidence" value="ECO:0007669"/>
    <property type="project" value="UniProtKB-ARBA"/>
</dbReference>
<evidence type="ECO:0000256" key="2">
    <source>
        <dbReference type="ARBA" id="ARBA00022475"/>
    </source>
</evidence>
<dbReference type="Proteomes" id="UP000075606">
    <property type="component" value="Unassembled WGS sequence"/>
</dbReference>
<evidence type="ECO:0000313" key="8">
    <source>
        <dbReference type="EMBL" id="KYG71214.1"/>
    </source>
</evidence>
<dbReference type="InterPro" id="IPR004960">
    <property type="entry name" value="LipA_acyltrans"/>
</dbReference>
<keyword evidence="5 7" id="KW-0472">Membrane</keyword>
<dbReference type="RefSeq" id="WP_068225223.1">
    <property type="nucleotide sequence ID" value="NZ_LRPC01000033.1"/>
</dbReference>
<keyword evidence="7" id="KW-1133">Transmembrane helix</keyword>
<dbReference type="STRING" id="333140.AWW68_18575"/>
<evidence type="ECO:0000256" key="6">
    <source>
        <dbReference type="ARBA" id="ARBA00023315"/>
    </source>
</evidence>
<dbReference type="GO" id="GO:0005886">
    <property type="term" value="C:plasma membrane"/>
    <property type="evidence" value="ECO:0007669"/>
    <property type="project" value="UniProtKB-SubCell"/>
</dbReference>
<gene>
    <name evidence="8" type="ORF">AWW68_18575</name>
</gene>
<evidence type="ECO:0008006" key="10">
    <source>
        <dbReference type="Google" id="ProtNLM"/>
    </source>
</evidence>
<keyword evidence="4" id="KW-0808">Transferase</keyword>
<keyword evidence="2" id="KW-1003">Cell membrane</keyword>
<keyword evidence="6" id="KW-0012">Acyltransferase</keyword>
<evidence type="ECO:0000313" key="9">
    <source>
        <dbReference type="Proteomes" id="UP000075606"/>
    </source>
</evidence>
<keyword evidence="3" id="KW-0997">Cell inner membrane</keyword>
<dbReference type="CDD" id="cd07984">
    <property type="entry name" value="LPLAT_LABLAT-like"/>
    <property type="match status" value="1"/>
</dbReference>
<evidence type="ECO:0000256" key="4">
    <source>
        <dbReference type="ARBA" id="ARBA00022679"/>
    </source>
</evidence>